<reference evidence="1 2" key="1">
    <citation type="submission" date="2020-07" db="EMBL/GenBank/DDBJ databases">
        <title>Ralstonia phages.</title>
        <authorList>
            <person name="Trotereau A."/>
            <person name="Boyer C."/>
            <person name="Torres-Barcelo C."/>
        </authorList>
    </citation>
    <scope>NUCLEOTIDE SEQUENCE [LARGE SCALE GENOMIC DNA]</scope>
</reference>
<name>A0A7G5B7W9_9CAUD</name>
<accession>A0A7G5B7W9</accession>
<protein>
    <submittedName>
        <fullName evidence="1">Uncharacterized protein</fullName>
    </submittedName>
</protein>
<evidence type="ECO:0000313" key="1">
    <source>
        <dbReference type="EMBL" id="QMV32392.1"/>
    </source>
</evidence>
<sequence>MAYYTLTIADSGADDDEIREGVHAAAALLAARDISVEQAHIASVLRSCGDTYDADAAQAWDDAEYAAFRAAFLTWHSWPESAALAVA</sequence>
<dbReference type="Proteomes" id="UP000515258">
    <property type="component" value="Segment"/>
</dbReference>
<gene>
    <name evidence="1" type="ORF">U2_00017</name>
</gene>
<dbReference type="EMBL" id="MT740726">
    <property type="protein sequence ID" value="QMV32392.1"/>
    <property type="molecule type" value="Genomic_DNA"/>
</dbReference>
<organism evidence="1 2">
    <name type="scientific">Ralstonia phage Albius</name>
    <dbReference type="NCBI Taxonomy" id="2759712"/>
    <lineage>
        <taxon>Viruses</taxon>
        <taxon>Duplodnaviria</taxon>
        <taxon>Heunggongvirae</taxon>
        <taxon>Uroviricota</taxon>
        <taxon>Caudoviricetes</taxon>
        <taxon>Rahariannevirus</taxon>
        <taxon>Rahariannevirus raharianne</taxon>
    </lineage>
</organism>
<proteinExistence type="predicted"/>
<evidence type="ECO:0000313" key="2">
    <source>
        <dbReference type="Proteomes" id="UP000515258"/>
    </source>
</evidence>